<evidence type="ECO:0000256" key="6">
    <source>
        <dbReference type="ARBA" id="ARBA00022824"/>
    </source>
</evidence>
<keyword evidence="6" id="KW-0256">Endoplasmic reticulum</keyword>
<comment type="similarity">
    <text evidence="3">Belongs to the SRP72 family.</text>
</comment>
<dbReference type="Pfam" id="PF17004">
    <property type="entry name" value="SRP_TPR_like"/>
    <property type="match status" value="1"/>
</dbReference>
<dbReference type="GO" id="GO:0008312">
    <property type="term" value="F:7S RNA binding"/>
    <property type="evidence" value="ECO:0007669"/>
    <property type="project" value="InterPro"/>
</dbReference>
<feature type="compositionally biased region" description="Basic residues" evidence="9">
    <location>
        <begin position="219"/>
        <end position="228"/>
    </location>
</feature>
<evidence type="ECO:0000256" key="2">
    <source>
        <dbReference type="ARBA" id="ARBA00004496"/>
    </source>
</evidence>
<dbReference type="GO" id="GO:0005786">
    <property type="term" value="C:signal recognition particle, endoplasmic reticulum targeting"/>
    <property type="evidence" value="ECO:0007669"/>
    <property type="project" value="UniProtKB-KW"/>
</dbReference>
<dbReference type="PANTHER" id="PTHR14094">
    <property type="entry name" value="SIGNAL RECOGNITION PARTICLE 72"/>
    <property type="match status" value="1"/>
</dbReference>
<dbReference type="SUPFAM" id="SSF48452">
    <property type="entry name" value="TPR-like"/>
    <property type="match status" value="1"/>
</dbReference>
<dbReference type="GO" id="GO:0005783">
    <property type="term" value="C:endoplasmic reticulum"/>
    <property type="evidence" value="ECO:0007669"/>
    <property type="project" value="UniProtKB-SubCell"/>
</dbReference>
<name>A0AAD9FRE5_PAPLA</name>
<keyword evidence="8" id="KW-0687">Ribonucleoprotein</keyword>
<keyword evidence="7" id="KW-0733">Signal recognition particle</keyword>
<evidence type="ECO:0000313" key="11">
    <source>
        <dbReference type="EMBL" id="KAK1924783.1"/>
    </source>
</evidence>
<dbReference type="InterPro" id="IPR013699">
    <property type="entry name" value="Signal_recog_part_SRP72_RNA-bd"/>
</dbReference>
<evidence type="ECO:0000256" key="3">
    <source>
        <dbReference type="ARBA" id="ARBA00007676"/>
    </source>
</evidence>
<sequence length="296" mass="32313">MSAPRSKFTPRPPRPAAERLPKLYQGLTDQLDEGHFANAIKTCKKILHLDPKAEAAFQTLLFLHLHTDDYASALALVDNPPTAARLDFERAYCLYRLHREKEALEILGTIKGRKEEHLEAQIRYRLGEYQRAQELYDDLLASCDSASPEHPDILENLSAATTHLDFQSHGYHAHLGPTGSSDLPSEADLESYVPSLPTGWAVGGVEGVKRAAVASREAKAKRKTRHALPKGAVEGTTFTEDPERWMPLRQRGSYIAAMSKKKGQNLSMGTGMTQGSTTAGSGAGGGGAGKKKKGRK</sequence>
<evidence type="ECO:0000256" key="8">
    <source>
        <dbReference type="ARBA" id="ARBA00023274"/>
    </source>
</evidence>
<dbReference type="AlphaFoldDB" id="A0AAD9FRE5"/>
<organism evidence="11 12">
    <name type="scientific">Papiliotrema laurentii</name>
    <name type="common">Cryptococcus laurentii</name>
    <dbReference type="NCBI Taxonomy" id="5418"/>
    <lineage>
        <taxon>Eukaryota</taxon>
        <taxon>Fungi</taxon>
        <taxon>Dikarya</taxon>
        <taxon>Basidiomycota</taxon>
        <taxon>Agaricomycotina</taxon>
        <taxon>Tremellomycetes</taxon>
        <taxon>Tremellales</taxon>
        <taxon>Rhynchogastremaceae</taxon>
        <taxon>Papiliotrema</taxon>
    </lineage>
</organism>
<dbReference type="EMBL" id="JAODAN010000004">
    <property type="protein sequence ID" value="KAK1924783.1"/>
    <property type="molecule type" value="Genomic_DNA"/>
</dbReference>
<gene>
    <name evidence="11" type="ORF">DB88DRAFT_486776</name>
</gene>
<proteinExistence type="inferred from homology"/>
<feature type="region of interest" description="Disordered" evidence="9">
    <location>
        <begin position="259"/>
        <end position="296"/>
    </location>
</feature>
<dbReference type="InterPro" id="IPR031545">
    <property type="entry name" value="SRP72_TPR-like"/>
</dbReference>
<reference evidence="11" key="1">
    <citation type="submission" date="2023-02" db="EMBL/GenBank/DDBJ databases">
        <title>Identification and recombinant expression of a fungal hydrolase from Papiliotrema laurentii that hydrolyzes apple cutin and clears colloidal polyester polyurethane.</title>
        <authorList>
            <consortium name="DOE Joint Genome Institute"/>
            <person name="Roman V.A."/>
            <person name="Bojanowski C."/>
            <person name="Crable B.R."/>
            <person name="Wagner D.N."/>
            <person name="Hung C.S."/>
            <person name="Nadeau L.J."/>
            <person name="Schratz L."/>
            <person name="Haridas S."/>
            <person name="Pangilinan J."/>
            <person name="Lipzen A."/>
            <person name="Na H."/>
            <person name="Yan M."/>
            <person name="Ng V."/>
            <person name="Grigoriev I.V."/>
            <person name="Spatafora J.W."/>
            <person name="Barlow D."/>
            <person name="Biffinger J."/>
            <person name="Kelley-Loughnane N."/>
            <person name="Varaljay V.A."/>
            <person name="Crookes-Goodson W.J."/>
        </authorList>
    </citation>
    <scope>NUCLEOTIDE SEQUENCE</scope>
    <source>
        <strain evidence="11">5307AH</strain>
    </source>
</reference>
<protein>
    <recommendedName>
        <fullName evidence="4">Signal recognition particle subunit SRP72</fullName>
    </recommendedName>
</protein>
<comment type="subcellular location">
    <subcellularLocation>
        <location evidence="2">Cytoplasm</location>
    </subcellularLocation>
    <subcellularLocation>
        <location evidence="1">Endoplasmic reticulum</location>
    </subcellularLocation>
</comment>
<dbReference type="InterPro" id="IPR011990">
    <property type="entry name" value="TPR-like_helical_dom_sf"/>
</dbReference>
<dbReference type="Pfam" id="PF08492">
    <property type="entry name" value="SRP72"/>
    <property type="match status" value="1"/>
</dbReference>
<dbReference type="PANTHER" id="PTHR14094:SF9">
    <property type="entry name" value="SIGNAL RECOGNITION PARTICLE SUBUNIT SRP72"/>
    <property type="match status" value="1"/>
</dbReference>
<keyword evidence="12" id="KW-1185">Reference proteome</keyword>
<evidence type="ECO:0000256" key="1">
    <source>
        <dbReference type="ARBA" id="ARBA00004240"/>
    </source>
</evidence>
<evidence type="ECO:0000259" key="10">
    <source>
        <dbReference type="Pfam" id="PF08492"/>
    </source>
</evidence>
<evidence type="ECO:0000256" key="4">
    <source>
        <dbReference type="ARBA" id="ARBA00018350"/>
    </source>
</evidence>
<keyword evidence="5" id="KW-0963">Cytoplasm</keyword>
<dbReference type="GO" id="GO:0043022">
    <property type="term" value="F:ribosome binding"/>
    <property type="evidence" value="ECO:0007669"/>
    <property type="project" value="TreeGrafter"/>
</dbReference>
<accession>A0AAD9FRE5</accession>
<evidence type="ECO:0000256" key="7">
    <source>
        <dbReference type="ARBA" id="ARBA00023135"/>
    </source>
</evidence>
<feature type="region of interest" description="Disordered" evidence="9">
    <location>
        <begin position="217"/>
        <end position="240"/>
    </location>
</feature>
<dbReference type="InterPro" id="IPR026270">
    <property type="entry name" value="SRP72"/>
</dbReference>
<dbReference type="Gene3D" id="1.25.40.10">
    <property type="entry name" value="Tetratricopeptide repeat domain"/>
    <property type="match status" value="1"/>
</dbReference>
<feature type="domain" description="Signal recognition particle SRP72 subunit RNA-binding" evidence="10">
    <location>
        <begin position="212"/>
        <end position="255"/>
    </location>
</feature>
<dbReference type="Proteomes" id="UP001182556">
    <property type="component" value="Unassembled WGS sequence"/>
</dbReference>
<evidence type="ECO:0000256" key="9">
    <source>
        <dbReference type="SAM" id="MobiDB-lite"/>
    </source>
</evidence>
<evidence type="ECO:0000256" key="5">
    <source>
        <dbReference type="ARBA" id="ARBA00022490"/>
    </source>
</evidence>
<feature type="compositionally biased region" description="Low complexity" evidence="9">
    <location>
        <begin position="267"/>
        <end position="280"/>
    </location>
</feature>
<evidence type="ECO:0000313" key="12">
    <source>
        <dbReference type="Proteomes" id="UP001182556"/>
    </source>
</evidence>
<dbReference type="GO" id="GO:0006614">
    <property type="term" value="P:SRP-dependent cotranslational protein targeting to membrane"/>
    <property type="evidence" value="ECO:0007669"/>
    <property type="project" value="InterPro"/>
</dbReference>
<comment type="caution">
    <text evidence="11">The sequence shown here is derived from an EMBL/GenBank/DDBJ whole genome shotgun (WGS) entry which is preliminary data.</text>
</comment>